<evidence type="ECO:0000313" key="7">
    <source>
        <dbReference type="Proteomes" id="UP000276133"/>
    </source>
</evidence>
<protein>
    <recommendedName>
        <fullName evidence="5">NADP-dependent oxidoreductase domain-containing protein</fullName>
    </recommendedName>
</protein>
<gene>
    <name evidence="6" type="ORF">BpHYR1_002221</name>
</gene>
<evidence type="ECO:0000259" key="5">
    <source>
        <dbReference type="Pfam" id="PF00248"/>
    </source>
</evidence>
<comment type="similarity">
    <text evidence="2">Belongs to the aldo/keto reductase family. Aldo/keto reductase 2 subfamily.</text>
</comment>
<dbReference type="OrthoDB" id="48988at2759"/>
<dbReference type="Pfam" id="PF00248">
    <property type="entry name" value="Aldo_ket_red"/>
    <property type="match status" value="1"/>
</dbReference>
<evidence type="ECO:0000256" key="4">
    <source>
        <dbReference type="SAM" id="MobiDB-lite"/>
    </source>
</evidence>
<accession>A0A3M7SEI8</accession>
<comment type="caution">
    <text evidence="6">The sequence shown here is derived from an EMBL/GenBank/DDBJ whole genome shotgun (WGS) entry which is preliminary data.</text>
</comment>
<dbReference type="PANTHER" id="PTHR43364:SF4">
    <property type="entry name" value="NAD(P)-LINKED OXIDOREDUCTASE SUPERFAMILY PROTEIN"/>
    <property type="match status" value="1"/>
</dbReference>
<sequence>MSSEQQQQQQKSQAQHQSQPTQARQGISDPTIQLFNRLVAKQTHCLLGRTGVKVSRICLGSLNFGKIDSNFGERPGQLSEQEAHKILDRFVELGGNCIDTADFFPWFGSSTGEAETIIGNWLQKQNRERIFLITKIRMPTDPDNVNSGGLSRNHIFNSVHSSLKRLQTNYIDMFILNGFDPTVNLYETVRHLDDLIEHDKIRYIGVCDFKGWQLQKFIDASKVLNLHKCVCYMGEYNLLTRGCEWEIMDICKNERIGFFAYSPFKYGFLTSRCSEENLPEDSRIRAASEHPSLAVMAESYDEMKKNPSFNNVLNCCQSIAQKRNLSCAQVCILWALQKGFITSIVVGCNSVKELEEDMSCLTENCSLSQQEMEQLEEASCYRVQYPYNINLSSIAGVREIEASECCGFEQLSLTSPERTYQATKPSETLHEAKGQYFPEQESLKEPQVRTVEQKTIS</sequence>
<organism evidence="6 7">
    <name type="scientific">Brachionus plicatilis</name>
    <name type="common">Marine rotifer</name>
    <name type="synonym">Brachionus muelleri</name>
    <dbReference type="NCBI Taxonomy" id="10195"/>
    <lineage>
        <taxon>Eukaryota</taxon>
        <taxon>Metazoa</taxon>
        <taxon>Spiralia</taxon>
        <taxon>Gnathifera</taxon>
        <taxon>Rotifera</taxon>
        <taxon>Eurotatoria</taxon>
        <taxon>Monogononta</taxon>
        <taxon>Pseudotrocha</taxon>
        <taxon>Ploima</taxon>
        <taxon>Brachionidae</taxon>
        <taxon>Brachionus</taxon>
    </lineage>
</organism>
<dbReference type="SUPFAM" id="SSF51430">
    <property type="entry name" value="NAD(P)-linked oxidoreductase"/>
    <property type="match status" value="1"/>
</dbReference>
<dbReference type="AlphaFoldDB" id="A0A3M7SEI8"/>
<dbReference type="PANTHER" id="PTHR43364">
    <property type="entry name" value="NADH-SPECIFIC METHYLGLYOXAL REDUCTASE-RELATED"/>
    <property type="match status" value="1"/>
</dbReference>
<dbReference type="Gene3D" id="3.20.20.100">
    <property type="entry name" value="NADP-dependent oxidoreductase domain"/>
    <property type="match status" value="1"/>
</dbReference>
<keyword evidence="3" id="KW-0175">Coiled coil</keyword>
<evidence type="ECO:0000256" key="2">
    <source>
        <dbReference type="ARBA" id="ARBA00038157"/>
    </source>
</evidence>
<dbReference type="EMBL" id="REGN01001516">
    <property type="protein sequence ID" value="RNA34196.1"/>
    <property type="molecule type" value="Genomic_DNA"/>
</dbReference>
<feature type="region of interest" description="Disordered" evidence="4">
    <location>
        <begin position="1"/>
        <end position="25"/>
    </location>
</feature>
<dbReference type="GO" id="GO:0016491">
    <property type="term" value="F:oxidoreductase activity"/>
    <property type="evidence" value="ECO:0007669"/>
    <property type="project" value="UniProtKB-KW"/>
</dbReference>
<evidence type="ECO:0000256" key="1">
    <source>
        <dbReference type="ARBA" id="ARBA00023002"/>
    </source>
</evidence>
<dbReference type="Proteomes" id="UP000276133">
    <property type="component" value="Unassembled WGS sequence"/>
</dbReference>
<evidence type="ECO:0000256" key="3">
    <source>
        <dbReference type="SAM" id="Coils"/>
    </source>
</evidence>
<evidence type="ECO:0000313" key="6">
    <source>
        <dbReference type="EMBL" id="RNA34196.1"/>
    </source>
</evidence>
<dbReference type="STRING" id="10195.A0A3M7SEI8"/>
<proteinExistence type="inferred from homology"/>
<dbReference type="InterPro" id="IPR036812">
    <property type="entry name" value="NAD(P)_OxRdtase_dom_sf"/>
</dbReference>
<keyword evidence="7" id="KW-1185">Reference proteome</keyword>
<feature type="coiled-coil region" evidence="3">
    <location>
        <begin position="351"/>
        <end position="378"/>
    </location>
</feature>
<dbReference type="InterPro" id="IPR050523">
    <property type="entry name" value="AKR_Detox_Biosynth"/>
</dbReference>
<feature type="domain" description="NADP-dependent oxidoreductase" evidence="5">
    <location>
        <begin position="57"/>
        <end position="378"/>
    </location>
</feature>
<name>A0A3M7SEI8_BRAPC</name>
<dbReference type="InterPro" id="IPR023210">
    <property type="entry name" value="NADP_OxRdtase_dom"/>
</dbReference>
<keyword evidence="1" id="KW-0560">Oxidoreductase</keyword>
<reference evidence="6 7" key="1">
    <citation type="journal article" date="2018" name="Sci. Rep.">
        <title>Genomic signatures of local adaptation to the degree of environmental predictability in rotifers.</title>
        <authorList>
            <person name="Franch-Gras L."/>
            <person name="Hahn C."/>
            <person name="Garcia-Roger E.M."/>
            <person name="Carmona M.J."/>
            <person name="Serra M."/>
            <person name="Gomez A."/>
        </authorList>
    </citation>
    <scope>NUCLEOTIDE SEQUENCE [LARGE SCALE GENOMIC DNA]</scope>
    <source>
        <strain evidence="6">HYR1</strain>
    </source>
</reference>
<feature type="region of interest" description="Disordered" evidence="4">
    <location>
        <begin position="435"/>
        <end position="457"/>
    </location>
</feature>